<keyword evidence="1" id="KW-0472">Membrane</keyword>
<dbReference type="AlphaFoldDB" id="A0A4U9XKP3"/>
<dbReference type="RefSeq" id="WP_138067886.1">
    <property type="nucleotide sequence ID" value="NZ_LR594035.1"/>
</dbReference>
<keyword evidence="1" id="KW-1133">Transmembrane helix</keyword>
<keyword evidence="1" id="KW-0812">Transmembrane</keyword>
<dbReference type="Pfam" id="PF06923">
    <property type="entry name" value="GutM"/>
    <property type="match status" value="1"/>
</dbReference>
<proteinExistence type="predicted"/>
<protein>
    <submittedName>
        <fullName evidence="2">Glucitol operon activator protein</fullName>
    </submittedName>
</protein>
<evidence type="ECO:0000256" key="1">
    <source>
        <dbReference type="SAM" id="Phobius"/>
    </source>
</evidence>
<evidence type="ECO:0000313" key="2">
    <source>
        <dbReference type="EMBL" id="VTS13579.1"/>
    </source>
</evidence>
<gene>
    <name evidence="2" type="primary">gutM</name>
    <name evidence="2" type="ORF">NCTC5385_00192</name>
</gene>
<reference evidence="2 3" key="1">
    <citation type="submission" date="2019-05" db="EMBL/GenBank/DDBJ databases">
        <authorList>
            <consortium name="Pathogen Informatics"/>
        </authorList>
    </citation>
    <scope>NUCLEOTIDE SEQUENCE [LARGE SCALE GENOMIC DNA]</scope>
    <source>
        <strain evidence="2 3">NCTC5385</strain>
    </source>
</reference>
<dbReference type="EMBL" id="LR594035">
    <property type="protein sequence ID" value="VTS13579.1"/>
    <property type="molecule type" value="Genomic_DNA"/>
</dbReference>
<dbReference type="STRING" id="873448.STRPO_1248"/>
<name>A0A4U9XKP3_9STRE</name>
<dbReference type="PIRSF" id="PIRSF011474">
    <property type="entry name" value="Glucitol_operon_activator"/>
    <property type="match status" value="1"/>
</dbReference>
<dbReference type="InterPro" id="IPR009693">
    <property type="entry name" value="Glucitol_operon_activator"/>
</dbReference>
<accession>A0A4U9XKP3</accession>
<organism evidence="2 3">
    <name type="scientific">Streptococcus pseudoporcinus</name>
    <dbReference type="NCBI Taxonomy" id="361101"/>
    <lineage>
        <taxon>Bacteria</taxon>
        <taxon>Bacillati</taxon>
        <taxon>Bacillota</taxon>
        <taxon>Bacilli</taxon>
        <taxon>Lactobacillales</taxon>
        <taxon>Streptococcaceae</taxon>
        <taxon>Streptococcus</taxon>
    </lineage>
</organism>
<feature type="transmembrane region" description="Helical" evidence="1">
    <location>
        <begin position="6"/>
        <end position="23"/>
    </location>
</feature>
<dbReference type="Proteomes" id="UP000304914">
    <property type="component" value="Chromosome"/>
</dbReference>
<sequence length="158" mass="18039">MDTIVVFAIIVILAYLIQIILGMKQLKHFNAVYAQLRQKGRVAIGRRSGKIKSGTLVMFAIDRAGTVLDARKMQGVTILARFKEMPQFVGQDIHYFDSYNPLIRQENKLLQIAIEDARNLFLRIEAGSYQEVPKYSSAFDLDVHMKGLMARLNDHLKK</sequence>
<evidence type="ECO:0000313" key="3">
    <source>
        <dbReference type="Proteomes" id="UP000304914"/>
    </source>
</evidence>